<accession>A0A1H8X055</accession>
<proteinExistence type="predicted"/>
<protein>
    <submittedName>
        <fullName evidence="2">Uncharacterized protein</fullName>
    </submittedName>
</protein>
<dbReference type="RefSeq" id="WP_091748938.1">
    <property type="nucleotide sequence ID" value="NZ_FODY01000019.1"/>
</dbReference>
<organism evidence="2 3">
    <name type="scientific">Propionispora vibrioides</name>
    <dbReference type="NCBI Taxonomy" id="112903"/>
    <lineage>
        <taxon>Bacteria</taxon>
        <taxon>Bacillati</taxon>
        <taxon>Bacillota</taxon>
        <taxon>Negativicutes</taxon>
        <taxon>Selenomonadales</taxon>
        <taxon>Sporomusaceae</taxon>
        <taxon>Propionispora</taxon>
    </lineage>
</organism>
<sequence length="126" mass="13408">MFKNINGWMIGALVVVTTLGLAFGATSLGKASAQGVGTVQKEQLDNKKSDMMANSPDMQKQCKAKMKDVDLDHTGAAAQSGEAKKSPDMMKSPAMQQHRQSMMKESGDTNKEKTTANDIAAGGDRT</sequence>
<evidence type="ECO:0000313" key="3">
    <source>
        <dbReference type="Proteomes" id="UP000198847"/>
    </source>
</evidence>
<feature type="region of interest" description="Disordered" evidence="1">
    <location>
        <begin position="32"/>
        <end position="58"/>
    </location>
</feature>
<dbReference type="OrthoDB" id="1684730at2"/>
<dbReference type="EMBL" id="FODY01000019">
    <property type="protein sequence ID" value="SEP33246.1"/>
    <property type="molecule type" value="Genomic_DNA"/>
</dbReference>
<evidence type="ECO:0000313" key="2">
    <source>
        <dbReference type="EMBL" id="SEP33246.1"/>
    </source>
</evidence>
<dbReference type="Proteomes" id="UP000198847">
    <property type="component" value="Unassembled WGS sequence"/>
</dbReference>
<dbReference type="STRING" id="112903.SAMN04490178_11933"/>
<feature type="compositionally biased region" description="Basic and acidic residues" evidence="1">
    <location>
        <begin position="105"/>
        <end position="115"/>
    </location>
</feature>
<keyword evidence="3" id="KW-1185">Reference proteome</keyword>
<feature type="region of interest" description="Disordered" evidence="1">
    <location>
        <begin position="73"/>
        <end position="126"/>
    </location>
</feature>
<dbReference type="AlphaFoldDB" id="A0A1H8X055"/>
<name>A0A1H8X055_9FIRM</name>
<reference evidence="2 3" key="1">
    <citation type="submission" date="2016-10" db="EMBL/GenBank/DDBJ databases">
        <authorList>
            <person name="de Groot N.N."/>
        </authorList>
    </citation>
    <scope>NUCLEOTIDE SEQUENCE [LARGE SCALE GENOMIC DNA]</scope>
    <source>
        <strain evidence="2 3">DSM 13305</strain>
    </source>
</reference>
<gene>
    <name evidence="2" type="ORF">SAMN04490178_11933</name>
</gene>
<evidence type="ECO:0000256" key="1">
    <source>
        <dbReference type="SAM" id="MobiDB-lite"/>
    </source>
</evidence>